<gene>
    <name evidence="5" type="primary">20349615</name>
    <name evidence="4" type="ORF">GGTG_09157</name>
</gene>
<sequence>MRFNFKAIGITALLFGAPALAAPAPMPEPEVAVEPRGNVGSTVIGGVGLACAIWRLQYDYKNNINKDAAADINKAFTLEASRLKEVTKKYKDAAKTNAPKIVTTMEGFETQISACERDYAKAMVSAAGDNKKQKATALQYFGKIETIGKSVEKGCHQITASAPPPPPPAAGGKKRPGKRSVRSRRAARALEFAA</sequence>
<keyword evidence="2" id="KW-0812">Transmembrane</keyword>
<keyword evidence="3" id="KW-0732">Signal</keyword>
<dbReference type="VEuPathDB" id="FungiDB:GGTG_09157"/>
<reference evidence="5" key="4">
    <citation type="journal article" date="2015" name="G3 (Bethesda)">
        <title>Genome sequences of three phytopathogenic species of the Magnaporthaceae family of fungi.</title>
        <authorList>
            <person name="Okagaki L.H."/>
            <person name="Nunes C.C."/>
            <person name="Sailsbery J."/>
            <person name="Clay B."/>
            <person name="Brown D."/>
            <person name="John T."/>
            <person name="Oh Y."/>
            <person name="Young N."/>
            <person name="Fitzgerald M."/>
            <person name="Haas B.J."/>
            <person name="Zeng Q."/>
            <person name="Young S."/>
            <person name="Adiconis X."/>
            <person name="Fan L."/>
            <person name="Levin J.Z."/>
            <person name="Mitchell T.K."/>
            <person name="Okubara P.A."/>
            <person name="Farman M.L."/>
            <person name="Kohn L.M."/>
            <person name="Birren B."/>
            <person name="Ma L.-J."/>
            <person name="Dean R.A."/>
        </authorList>
    </citation>
    <scope>NUCLEOTIDE SEQUENCE</scope>
    <source>
        <strain evidence="5">R3-111a-1</strain>
    </source>
</reference>
<keyword evidence="6" id="KW-1185">Reference proteome</keyword>
<dbReference type="EnsemblFungi" id="EJT72291">
    <property type="protein sequence ID" value="EJT72291"/>
    <property type="gene ID" value="GGTG_09157"/>
</dbReference>
<dbReference type="Proteomes" id="UP000006039">
    <property type="component" value="Unassembled WGS sequence"/>
</dbReference>
<organism evidence="4">
    <name type="scientific">Gaeumannomyces tritici (strain R3-111a-1)</name>
    <name type="common">Wheat and barley take-all root rot fungus</name>
    <name type="synonym">Gaeumannomyces graminis var. tritici</name>
    <dbReference type="NCBI Taxonomy" id="644352"/>
    <lineage>
        <taxon>Eukaryota</taxon>
        <taxon>Fungi</taxon>
        <taxon>Dikarya</taxon>
        <taxon>Ascomycota</taxon>
        <taxon>Pezizomycotina</taxon>
        <taxon>Sordariomycetes</taxon>
        <taxon>Sordariomycetidae</taxon>
        <taxon>Magnaporthales</taxon>
        <taxon>Magnaporthaceae</taxon>
        <taxon>Gaeumannomyces</taxon>
    </lineage>
</organism>
<evidence type="ECO:0000256" key="2">
    <source>
        <dbReference type="SAM" id="Phobius"/>
    </source>
</evidence>
<evidence type="ECO:0000313" key="5">
    <source>
        <dbReference type="EnsemblFungi" id="EJT72291"/>
    </source>
</evidence>
<keyword evidence="2" id="KW-0472">Membrane</keyword>
<keyword evidence="2" id="KW-1133">Transmembrane helix</keyword>
<feature type="chain" id="PRO_5015095006" evidence="3">
    <location>
        <begin position="22"/>
        <end position="194"/>
    </location>
</feature>
<dbReference type="GeneID" id="20349615"/>
<dbReference type="OrthoDB" id="10448933at2759"/>
<reference evidence="4" key="2">
    <citation type="submission" date="2010-07" db="EMBL/GenBank/DDBJ databases">
        <authorList>
            <consortium name="The Broad Institute Genome Sequencing Platform"/>
            <consortium name="Broad Institute Genome Sequencing Center for Infectious Disease"/>
            <person name="Ma L.-J."/>
            <person name="Dead R."/>
            <person name="Young S."/>
            <person name="Zeng Q."/>
            <person name="Koehrsen M."/>
            <person name="Alvarado L."/>
            <person name="Berlin A."/>
            <person name="Chapman S.B."/>
            <person name="Chen Z."/>
            <person name="Freedman E."/>
            <person name="Gellesch M."/>
            <person name="Goldberg J."/>
            <person name="Griggs A."/>
            <person name="Gujja S."/>
            <person name="Heilman E.R."/>
            <person name="Heiman D."/>
            <person name="Hepburn T."/>
            <person name="Howarth C."/>
            <person name="Jen D."/>
            <person name="Larson L."/>
            <person name="Mehta T."/>
            <person name="Neiman D."/>
            <person name="Pearson M."/>
            <person name="Roberts A."/>
            <person name="Saif S."/>
            <person name="Shea T."/>
            <person name="Shenoy N."/>
            <person name="Sisk P."/>
            <person name="Stolte C."/>
            <person name="Sykes S."/>
            <person name="Walk T."/>
            <person name="White J."/>
            <person name="Yandava C."/>
            <person name="Haas B."/>
            <person name="Nusbaum C."/>
            <person name="Birren B."/>
        </authorList>
    </citation>
    <scope>NUCLEOTIDE SEQUENCE</scope>
    <source>
        <strain evidence="4">R3-111a-1</strain>
    </source>
</reference>
<reference evidence="4" key="3">
    <citation type="submission" date="2010-09" db="EMBL/GenBank/DDBJ databases">
        <title>Annotation of Gaeumannomyces graminis var. tritici R3-111a-1.</title>
        <authorList>
            <consortium name="The Broad Institute Genome Sequencing Platform"/>
            <person name="Ma L.-J."/>
            <person name="Dead R."/>
            <person name="Young S.K."/>
            <person name="Zeng Q."/>
            <person name="Gargeya S."/>
            <person name="Fitzgerald M."/>
            <person name="Haas B."/>
            <person name="Abouelleil A."/>
            <person name="Alvarado L."/>
            <person name="Arachchi H.M."/>
            <person name="Berlin A."/>
            <person name="Brown A."/>
            <person name="Chapman S.B."/>
            <person name="Chen Z."/>
            <person name="Dunbar C."/>
            <person name="Freedman E."/>
            <person name="Gearin G."/>
            <person name="Gellesch M."/>
            <person name="Goldberg J."/>
            <person name="Griggs A."/>
            <person name="Gujja S."/>
            <person name="Heiman D."/>
            <person name="Howarth C."/>
            <person name="Larson L."/>
            <person name="Lui A."/>
            <person name="MacDonald P.J.P."/>
            <person name="Mehta T."/>
            <person name="Montmayeur A."/>
            <person name="Murphy C."/>
            <person name="Neiman D."/>
            <person name="Pearson M."/>
            <person name="Priest M."/>
            <person name="Roberts A."/>
            <person name="Saif S."/>
            <person name="Shea T."/>
            <person name="Shenoy N."/>
            <person name="Sisk P."/>
            <person name="Stolte C."/>
            <person name="Sykes S."/>
            <person name="Yandava C."/>
            <person name="Wortman J."/>
            <person name="Nusbaum C."/>
            <person name="Birren B."/>
        </authorList>
    </citation>
    <scope>NUCLEOTIDE SEQUENCE</scope>
    <source>
        <strain evidence="4">R3-111a-1</strain>
    </source>
</reference>
<proteinExistence type="predicted"/>
<feature type="region of interest" description="Disordered" evidence="1">
    <location>
        <begin position="157"/>
        <end position="194"/>
    </location>
</feature>
<evidence type="ECO:0000313" key="6">
    <source>
        <dbReference type="Proteomes" id="UP000006039"/>
    </source>
</evidence>
<evidence type="ECO:0000256" key="3">
    <source>
        <dbReference type="SAM" id="SignalP"/>
    </source>
</evidence>
<dbReference type="HOGENOM" id="CLU_1428282_0_0_1"/>
<feature type="compositionally biased region" description="Basic residues" evidence="1">
    <location>
        <begin position="172"/>
        <end position="187"/>
    </location>
</feature>
<evidence type="ECO:0000313" key="4">
    <source>
        <dbReference type="EMBL" id="EJT72291.1"/>
    </source>
</evidence>
<evidence type="ECO:0000256" key="1">
    <source>
        <dbReference type="SAM" id="MobiDB-lite"/>
    </source>
</evidence>
<dbReference type="AlphaFoldDB" id="J3P6L5"/>
<reference evidence="6" key="1">
    <citation type="submission" date="2010-07" db="EMBL/GenBank/DDBJ databases">
        <title>The genome sequence of Gaeumannomyces graminis var. tritici strain R3-111a-1.</title>
        <authorList>
            <consortium name="The Broad Institute Genome Sequencing Platform"/>
            <person name="Ma L.-J."/>
            <person name="Dead R."/>
            <person name="Young S."/>
            <person name="Zeng Q."/>
            <person name="Koehrsen M."/>
            <person name="Alvarado L."/>
            <person name="Berlin A."/>
            <person name="Chapman S.B."/>
            <person name="Chen Z."/>
            <person name="Freedman E."/>
            <person name="Gellesch M."/>
            <person name="Goldberg J."/>
            <person name="Griggs A."/>
            <person name="Gujja S."/>
            <person name="Heilman E.R."/>
            <person name="Heiman D."/>
            <person name="Hepburn T."/>
            <person name="Howarth C."/>
            <person name="Jen D."/>
            <person name="Larson L."/>
            <person name="Mehta T."/>
            <person name="Neiman D."/>
            <person name="Pearson M."/>
            <person name="Roberts A."/>
            <person name="Saif S."/>
            <person name="Shea T."/>
            <person name="Shenoy N."/>
            <person name="Sisk P."/>
            <person name="Stolte C."/>
            <person name="Sykes S."/>
            <person name="Walk T."/>
            <person name="White J."/>
            <person name="Yandava C."/>
            <person name="Haas B."/>
            <person name="Nusbaum C."/>
            <person name="Birren B."/>
        </authorList>
    </citation>
    <scope>NUCLEOTIDE SEQUENCE [LARGE SCALE GENOMIC DNA]</scope>
    <source>
        <strain evidence="6">R3-111a-1</strain>
    </source>
</reference>
<name>J3P6L5_GAET3</name>
<dbReference type="EMBL" id="GL385399">
    <property type="protein sequence ID" value="EJT72291.1"/>
    <property type="molecule type" value="Genomic_DNA"/>
</dbReference>
<dbReference type="eggNOG" id="ENOG502RN2A">
    <property type="taxonomic scope" value="Eukaryota"/>
</dbReference>
<dbReference type="RefSeq" id="XP_009225265.1">
    <property type="nucleotide sequence ID" value="XM_009227001.1"/>
</dbReference>
<feature type="signal peptide" evidence="3">
    <location>
        <begin position="1"/>
        <end position="21"/>
    </location>
</feature>
<feature type="transmembrane region" description="Helical" evidence="2">
    <location>
        <begin position="37"/>
        <end position="56"/>
    </location>
</feature>
<reference evidence="5" key="5">
    <citation type="submission" date="2018-04" db="UniProtKB">
        <authorList>
            <consortium name="EnsemblFungi"/>
        </authorList>
    </citation>
    <scope>IDENTIFICATION</scope>
    <source>
        <strain evidence="5">R3-111a-1</strain>
    </source>
</reference>
<protein>
    <submittedName>
        <fullName evidence="4 5">Uncharacterized protein</fullName>
    </submittedName>
</protein>
<accession>J3P6L5</accession>